<dbReference type="InterPro" id="IPR002838">
    <property type="entry name" value="AIM24"/>
</dbReference>
<sequence>MKPQLPLLNAQPTQRIIPQITKSSIIPLQPSQPIHIHHNKILSIKTESLSKISSKTQYNNPLGSLLYGGFYLKYRKFESIIPSEILLAGQNNNKLRLDGLIDWAIFPKDALISYSGVALNVSLHKIPWGSGLSSLLKLGYLHISGRGDVYLQNHGEIYTVNLGEKEEIIVRKNGVVGISVNGDELGSCCDAVALSNHEVQKESQEVVAGKSENELKDLFWNTYHGIGKTLRYLVGLIAKDDFVKVRGPRSLILTSNVSTKFEFPRRDNEIEITEQQLNKSSQDYLSYVTVKDGKVTFESTPSFKETVEKIERK</sequence>
<dbReference type="GO" id="GO:0005743">
    <property type="term" value="C:mitochondrial inner membrane"/>
    <property type="evidence" value="ECO:0007669"/>
    <property type="project" value="TreeGrafter"/>
</dbReference>
<dbReference type="GeneID" id="30201940"/>
<dbReference type="Pfam" id="PF01987">
    <property type="entry name" value="AIM24"/>
    <property type="match status" value="1"/>
</dbReference>
<organism evidence="7 8">
    <name type="scientific">Wickerhamomyces anomalus (strain ATCC 58044 / CBS 1984 / NCYC 433 / NRRL Y-366-8)</name>
    <name type="common">Yeast</name>
    <name type="synonym">Hansenula anomala</name>
    <dbReference type="NCBI Taxonomy" id="683960"/>
    <lineage>
        <taxon>Eukaryota</taxon>
        <taxon>Fungi</taxon>
        <taxon>Dikarya</taxon>
        <taxon>Ascomycota</taxon>
        <taxon>Saccharomycotina</taxon>
        <taxon>Saccharomycetes</taxon>
        <taxon>Phaffomycetales</taxon>
        <taxon>Wickerhamomycetaceae</taxon>
        <taxon>Wickerhamomyces</taxon>
    </lineage>
</organism>
<dbReference type="PANTHER" id="PTHR36959:SF2">
    <property type="entry name" value="ALTERED INHERITANCE OF MITOCHONDRIA PROTEIN 24, MITOCHONDRIAL"/>
    <property type="match status" value="1"/>
</dbReference>
<accession>A0A1E3P2B7</accession>
<evidence type="ECO:0000256" key="6">
    <source>
        <dbReference type="RuleBase" id="RU363045"/>
    </source>
</evidence>
<keyword evidence="5 6" id="KW-0496">Mitochondrion</keyword>
<evidence type="ECO:0000256" key="4">
    <source>
        <dbReference type="ARBA" id="ARBA00022946"/>
    </source>
</evidence>
<evidence type="ECO:0000256" key="5">
    <source>
        <dbReference type="ARBA" id="ARBA00023128"/>
    </source>
</evidence>
<evidence type="ECO:0000313" key="7">
    <source>
        <dbReference type="EMBL" id="ODQ59639.1"/>
    </source>
</evidence>
<dbReference type="RefSeq" id="XP_019038846.1">
    <property type="nucleotide sequence ID" value="XM_019184694.1"/>
</dbReference>
<dbReference type="Gene3D" id="3.60.160.10">
    <property type="entry name" value="Mitochondrial biogenesis AIM24"/>
    <property type="match status" value="1"/>
</dbReference>
<keyword evidence="8" id="KW-1185">Reference proteome</keyword>
<dbReference type="EMBL" id="KV454210">
    <property type="protein sequence ID" value="ODQ59639.1"/>
    <property type="molecule type" value="Genomic_DNA"/>
</dbReference>
<dbReference type="InterPro" id="IPR036983">
    <property type="entry name" value="AIM24_sf"/>
</dbReference>
<dbReference type="PANTHER" id="PTHR36959">
    <property type="entry name" value="ALTERED INHERITANCE OF MITOCHONDRIA PROTEIN 24, MITOCHONDRIAL"/>
    <property type="match status" value="1"/>
</dbReference>
<name>A0A1E3P2B7_WICAA</name>
<dbReference type="OrthoDB" id="5295771at2759"/>
<keyword evidence="4" id="KW-0809">Transit peptide</keyword>
<reference evidence="7 8" key="1">
    <citation type="journal article" date="2016" name="Proc. Natl. Acad. Sci. U.S.A.">
        <title>Comparative genomics of biotechnologically important yeasts.</title>
        <authorList>
            <person name="Riley R."/>
            <person name="Haridas S."/>
            <person name="Wolfe K.H."/>
            <person name="Lopes M.R."/>
            <person name="Hittinger C.T."/>
            <person name="Goeker M."/>
            <person name="Salamov A.A."/>
            <person name="Wisecaver J.H."/>
            <person name="Long T.M."/>
            <person name="Calvey C.H."/>
            <person name="Aerts A.L."/>
            <person name="Barry K.W."/>
            <person name="Choi C."/>
            <person name="Clum A."/>
            <person name="Coughlan A.Y."/>
            <person name="Deshpande S."/>
            <person name="Douglass A.P."/>
            <person name="Hanson S.J."/>
            <person name="Klenk H.-P."/>
            <person name="LaButti K.M."/>
            <person name="Lapidus A."/>
            <person name="Lindquist E.A."/>
            <person name="Lipzen A.M."/>
            <person name="Meier-Kolthoff J.P."/>
            <person name="Ohm R.A."/>
            <person name="Otillar R.P."/>
            <person name="Pangilinan J.L."/>
            <person name="Peng Y."/>
            <person name="Rokas A."/>
            <person name="Rosa C.A."/>
            <person name="Scheuner C."/>
            <person name="Sibirny A.A."/>
            <person name="Slot J.C."/>
            <person name="Stielow J.B."/>
            <person name="Sun H."/>
            <person name="Kurtzman C.P."/>
            <person name="Blackwell M."/>
            <person name="Grigoriev I.V."/>
            <person name="Jeffries T.W."/>
        </authorList>
    </citation>
    <scope>NUCLEOTIDE SEQUENCE [LARGE SCALE GENOMIC DNA]</scope>
    <source>
        <strain evidence="8">ATCC 58044 / CBS 1984 / NCYC 433 / NRRL Y-366-8</strain>
    </source>
</reference>
<evidence type="ECO:0000256" key="3">
    <source>
        <dbReference type="ARBA" id="ARBA00013287"/>
    </source>
</evidence>
<dbReference type="Proteomes" id="UP000094112">
    <property type="component" value="Unassembled WGS sequence"/>
</dbReference>
<gene>
    <name evidence="7" type="ORF">WICANDRAFT_78276</name>
</gene>
<dbReference type="GO" id="GO:0007007">
    <property type="term" value="P:inner mitochondrial membrane organization"/>
    <property type="evidence" value="ECO:0007669"/>
    <property type="project" value="TreeGrafter"/>
</dbReference>
<comment type="subcellular location">
    <subcellularLocation>
        <location evidence="1 6">Mitochondrion</location>
    </subcellularLocation>
</comment>
<protein>
    <recommendedName>
        <fullName evidence="3 6">Altered inheritance of mitochondria protein 24, mitochondrial</fullName>
    </recommendedName>
</protein>
<evidence type="ECO:0000313" key="8">
    <source>
        <dbReference type="Proteomes" id="UP000094112"/>
    </source>
</evidence>
<evidence type="ECO:0000256" key="1">
    <source>
        <dbReference type="ARBA" id="ARBA00004173"/>
    </source>
</evidence>
<proteinExistence type="inferred from homology"/>
<comment type="similarity">
    <text evidence="2 6">Belongs to the AIM24 family.</text>
</comment>
<dbReference type="AlphaFoldDB" id="A0A1E3P2B7"/>
<evidence type="ECO:0000256" key="2">
    <source>
        <dbReference type="ARBA" id="ARBA00009322"/>
    </source>
</evidence>